<keyword evidence="4" id="KW-0547">Nucleotide-binding</keyword>
<dbReference type="STRING" id="67801.A0A1B0BMP4"/>
<dbReference type="PANTHER" id="PTHR23117">
    <property type="entry name" value="GUANYLATE KINASE-RELATED"/>
    <property type="match status" value="1"/>
</dbReference>
<dbReference type="VEuPathDB" id="VectorBase:GPPI034941"/>
<dbReference type="NCBIfam" id="TIGR03263">
    <property type="entry name" value="guanyl_kin"/>
    <property type="match status" value="1"/>
</dbReference>
<evidence type="ECO:0000313" key="9">
    <source>
        <dbReference type="EnsemblMetazoa" id="GPPI034941-PA"/>
    </source>
</evidence>
<dbReference type="EMBL" id="JXJN01017018">
    <property type="status" value="NOT_ANNOTATED_CDS"/>
    <property type="molecule type" value="Genomic_DNA"/>
</dbReference>
<dbReference type="InterPro" id="IPR020590">
    <property type="entry name" value="Guanylate_kinase_CS"/>
</dbReference>
<organism evidence="9 10">
    <name type="scientific">Glossina palpalis gambiensis</name>
    <dbReference type="NCBI Taxonomy" id="67801"/>
    <lineage>
        <taxon>Eukaryota</taxon>
        <taxon>Metazoa</taxon>
        <taxon>Ecdysozoa</taxon>
        <taxon>Arthropoda</taxon>
        <taxon>Hexapoda</taxon>
        <taxon>Insecta</taxon>
        <taxon>Pterygota</taxon>
        <taxon>Neoptera</taxon>
        <taxon>Endopterygota</taxon>
        <taxon>Diptera</taxon>
        <taxon>Brachycera</taxon>
        <taxon>Muscomorpha</taxon>
        <taxon>Hippoboscoidea</taxon>
        <taxon>Glossinidae</taxon>
        <taxon>Glossina</taxon>
    </lineage>
</organism>
<dbReference type="GO" id="GO:0005524">
    <property type="term" value="F:ATP binding"/>
    <property type="evidence" value="ECO:0007669"/>
    <property type="project" value="UniProtKB-KW"/>
</dbReference>
<dbReference type="EnsemblMetazoa" id="GPPI034941-RA">
    <property type="protein sequence ID" value="GPPI034941-PA"/>
    <property type="gene ID" value="GPPI034941"/>
</dbReference>
<keyword evidence="6" id="KW-0067">ATP-binding</keyword>
<dbReference type="PROSITE" id="PS00856">
    <property type="entry name" value="GUANYLATE_KINASE_1"/>
    <property type="match status" value="1"/>
</dbReference>
<feature type="domain" description="Guanylate kinase-like" evidence="8">
    <location>
        <begin position="278"/>
        <end position="460"/>
    </location>
</feature>
<dbReference type="InterPro" id="IPR008145">
    <property type="entry name" value="GK/Ca_channel_bsu"/>
</dbReference>
<dbReference type="EC" id="2.7.4.8" evidence="2"/>
<evidence type="ECO:0000256" key="5">
    <source>
        <dbReference type="ARBA" id="ARBA00022777"/>
    </source>
</evidence>
<dbReference type="CDD" id="cd00071">
    <property type="entry name" value="GMPK"/>
    <property type="match status" value="1"/>
</dbReference>
<evidence type="ECO:0000256" key="4">
    <source>
        <dbReference type="ARBA" id="ARBA00022741"/>
    </source>
</evidence>
<evidence type="ECO:0000256" key="6">
    <source>
        <dbReference type="ARBA" id="ARBA00022840"/>
    </source>
</evidence>
<keyword evidence="10" id="KW-1185">Reference proteome</keyword>
<dbReference type="InterPro" id="IPR008144">
    <property type="entry name" value="Guanylate_kin-like_dom"/>
</dbReference>
<evidence type="ECO:0000256" key="1">
    <source>
        <dbReference type="ARBA" id="ARBA00005790"/>
    </source>
</evidence>
<evidence type="ECO:0000256" key="3">
    <source>
        <dbReference type="ARBA" id="ARBA00022679"/>
    </source>
</evidence>
<feature type="compositionally biased region" description="Basic and acidic residues" evidence="7">
    <location>
        <begin position="44"/>
        <end position="62"/>
    </location>
</feature>
<reference evidence="9" key="2">
    <citation type="submission" date="2020-05" db="UniProtKB">
        <authorList>
            <consortium name="EnsemblMetazoa"/>
        </authorList>
    </citation>
    <scope>IDENTIFICATION</scope>
    <source>
        <strain evidence="9">IAEA</strain>
    </source>
</reference>
<comment type="similarity">
    <text evidence="1">Belongs to the guanylate kinase family.</text>
</comment>
<keyword evidence="5" id="KW-0418">Kinase</keyword>
<dbReference type="InterPro" id="IPR017665">
    <property type="entry name" value="Guanylate_kinase"/>
</dbReference>
<dbReference type="PANTHER" id="PTHR23117:SF13">
    <property type="entry name" value="GUANYLATE KINASE"/>
    <property type="match status" value="1"/>
</dbReference>
<accession>A0A1B0BMP4</accession>
<dbReference type="PROSITE" id="PS50052">
    <property type="entry name" value="GUANYLATE_KINASE_2"/>
    <property type="match status" value="1"/>
</dbReference>
<dbReference type="Gene3D" id="3.40.50.300">
    <property type="entry name" value="P-loop containing nucleotide triphosphate hydrolases"/>
    <property type="match status" value="1"/>
</dbReference>
<dbReference type="Pfam" id="PF00625">
    <property type="entry name" value="Guanylate_kin"/>
    <property type="match status" value="1"/>
</dbReference>
<name>A0A1B0BMP4_9MUSC</name>
<dbReference type="Proteomes" id="UP000092460">
    <property type="component" value="Unassembled WGS sequence"/>
</dbReference>
<dbReference type="SUPFAM" id="SSF52540">
    <property type="entry name" value="P-loop containing nucleoside triphosphate hydrolases"/>
    <property type="match status" value="1"/>
</dbReference>
<proteinExistence type="inferred from homology"/>
<evidence type="ECO:0000259" key="8">
    <source>
        <dbReference type="PROSITE" id="PS50052"/>
    </source>
</evidence>
<evidence type="ECO:0000256" key="7">
    <source>
        <dbReference type="SAM" id="MobiDB-lite"/>
    </source>
</evidence>
<dbReference type="FunFam" id="3.40.50.300:FF:000776">
    <property type="entry name" value="Guanylate kinase 2"/>
    <property type="match status" value="1"/>
</dbReference>
<reference evidence="10" key="1">
    <citation type="submission" date="2015-01" db="EMBL/GenBank/DDBJ databases">
        <authorList>
            <person name="Aksoy S."/>
            <person name="Warren W."/>
            <person name="Wilson R.K."/>
        </authorList>
    </citation>
    <scope>NUCLEOTIDE SEQUENCE [LARGE SCALE GENOMIC DNA]</scope>
    <source>
        <strain evidence="10">IAEA</strain>
    </source>
</reference>
<feature type="region of interest" description="Disordered" evidence="7">
    <location>
        <begin position="42"/>
        <end position="67"/>
    </location>
</feature>
<dbReference type="InterPro" id="IPR027417">
    <property type="entry name" value="P-loop_NTPase"/>
</dbReference>
<evidence type="ECO:0000313" key="10">
    <source>
        <dbReference type="Proteomes" id="UP000092460"/>
    </source>
</evidence>
<protein>
    <recommendedName>
        <fullName evidence="2">guanylate kinase</fullName>
        <ecNumber evidence="2">2.7.4.8</ecNumber>
    </recommendedName>
</protein>
<dbReference type="AlphaFoldDB" id="A0A1B0BMP4"/>
<dbReference type="SMART" id="SM00072">
    <property type="entry name" value="GuKc"/>
    <property type="match status" value="1"/>
</dbReference>
<dbReference type="GO" id="GO:0004385">
    <property type="term" value="F:GMP kinase activity"/>
    <property type="evidence" value="ECO:0007669"/>
    <property type="project" value="UniProtKB-EC"/>
</dbReference>
<evidence type="ECO:0000256" key="2">
    <source>
        <dbReference type="ARBA" id="ARBA00012961"/>
    </source>
</evidence>
<sequence>MRFSKRLLKASSMSHGKFVAAKTITTLFASSLPTPSICTSNSDLTRREASCSDSEPRREHSESISSMKMRTIFSDSPRYLDVNVDEDTLKNVVPHSVATAFASIVFPVPGGPTISTPFHGLQEAEFAPLTMDLRFVPKPRLLPLTTVDRAEETIFVDFLLGPLFAPTTLPRLDVELFAVAEPFLPVILRLRFGRGGPQTSGSFGGGVQISGSGLNQDAGICLYRGFLGFIKVAKANSLAFPVVATPFMVYLSDMVMGFFGDAVSGYCHISKRTMRCGPRPVVLCGPSGSGKTTLLNRLFKEFPNTFGFSVSHTTRKPRPAEQDGVHYYFVEKEVMKKMIANGEFIESATFSGNMYGTSKEAVRKIQALGKVCILDIEPQGVEQIKKTDLNPILIYNNPPSIEALEQRLRKRNTESEETLNKRLAAAREEIAYGLTPGNFHKIINNIDIDEAYEDFRSYLLAELKAQELEGVTICW</sequence>
<dbReference type="GO" id="GO:0005829">
    <property type="term" value="C:cytosol"/>
    <property type="evidence" value="ECO:0007669"/>
    <property type="project" value="TreeGrafter"/>
</dbReference>
<keyword evidence="3" id="KW-0808">Transferase</keyword>